<evidence type="ECO:0000313" key="2">
    <source>
        <dbReference type="Proteomes" id="UP000887565"/>
    </source>
</evidence>
<name>A0A915JZ74_ROMCU</name>
<evidence type="ECO:0000256" key="1">
    <source>
        <dbReference type="SAM" id="Phobius"/>
    </source>
</evidence>
<keyword evidence="1" id="KW-1133">Transmembrane helix</keyword>
<sequence length="78" mass="8943">MKKILAEYQRTDNYERGTELKKKRNRIFFLLANALILKVFSLVGKAICSQDDLEEMNAARYNVVVSMGVGNMCIKDEP</sequence>
<keyword evidence="1" id="KW-0472">Membrane</keyword>
<dbReference type="AlphaFoldDB" id="A0A915JZ74"/>
<dbReference type="Proteomes" id="UP000887565">
    <property type="component" value="Unplaced"/>
</dbReference>
<reference evidence="3" key="1">
    <citation type="submission" date="2022-11" db="UniProtKB">
        <authorList>
            <consortium name="WormBaseParasite"/>
        </authorList>
    </citation>
    <scope>IDENTIFICATION</scope>
</reference>
<dbReference type="WBParaSite" id="nRc.2.0.1.t31697-RA">
    <property type="protein sequence ID" value="nRc.2.0.1.t31697-RA"/>
    <property type="gene ID" value="nRc.2.0.1.g31697"/>
</dbReference>
<accession>A0A915JZ74</accession>
<organism evidence="2 3">
    <name type="scientific">Romanomermis culicivorax</name>
    <name type="common">Nematode worm</name>
    <dbReference type="NCBI Taxonomy" id="13658"/>
    <lineage>
        <taxon>Eukaryota</taxon>
        <taxon>Metazoa</taxon>
        <taxon>Ecdysozoa</taxon>
        <taxon>Nematoda</taxon>
        <taxon>Enoplea</taxon>
        <taxon>Dorylaimia</taxon>
        <taxon>Mermithida</taxon>
        <taxon>Mermithoidea</taxon>
        <taxon>Mermithidae</taxon>
        <taxon>Romanomermis</taxon>
    </lineage>
</organism>
<feature type="transmembrane region" description="Helical" evidence="1">
    <location>
        <begin position="27"/>
        <end position="47"/>
    </location>
</feature>
<evidence type="ECO:0000313" key="3">
    <source>
        <dbReference type="WBParaSite" id="nRc.2.0.1.t31697-RA"/>
    </source>
</evidence>
<protein>
    <submittedName>
        <fullName evidence="3">Uncharacterized protein</fullName>
    </submittedName>
</protein>
<proteinExistence type="predicted"/>
<keyword evidence="1" id="KW-0812">Transmembrane</keyword>
<keyword evidence="2" id="KW-1185">Reference proteome</keyword>